<dbReference type="STRING" id="7719.ENSCINP00000025387"/>
<feature type="compositionally biased region" description="Polar residues" evidence="1">
    <location>
        <begin position="304"/>
        <end position="324"/>
    </location>
</feature>
<sequence length="447" mass="47225">MRGPQPGFDIPNPGDPTIGGRLSSPEWSQYPNAGIPHGPRLSHMGENVSPPHGHMEPGMMMTGPGPLPSQPMEPGIDSRLSHIDSPMSMRMNNPSMCLPYNFTGKGPGPLPNYPETSIPNIGPNNLGPAFPSPDMQPPGGHMSIAQDISNPSSRMMDTMARRGEPRPPDLIINPIRSPLPYQQAGRHPAPSPSMVPNPAMGGGPQFIQGDMTPGMLPQASPHHSLPRSPTMMNSPGMMKSPMTGGIPNQGPYMGMGPQVPMQQMTMERGMMQGGPPSSVHGVPPQDWNSIPPSSLPPQHPPSSITIASSNHGVGSSALTVKDTSSPPPLSHMNGGPMMSQEPPPLSHNPNSMEPTMPLNHGGNGMMVRGMVHQGMPGGPPSYDPGMQGPRTSGPRMLGPMDAFPGEYTRSPSQPGMPMSPSMQGPPQGMMQSGMMEMHGPPSGYMMH</sequence>
<evidence type="ECO:0000313" key="3">
    <source>
        <dbReference type="Proteomes" id="UP000008144"/>
    </source>
</evidence>
<feature type="region of interest" description="Disordered" evidence="1">
    <location>
        <begin position="1"/>
        <end position="65"/>
    </location>
</feature>
<feature type="compositionally biased region" description="Low complexity" evidence="1">
    <location>
        <begin position="50"/>
        <end position="64"/>
    </location>
</feature>
<dbReference type="HOGENOM" id="CLU_613316_0_0_1"/>
<keyword evidence="3" id="KW-1185">Reference proteome</keyword>
<evidence type="ECO:0000313" key="2">
    <source>
        <dbReference type="Ensembl" id="ENSCINP00000025387.2"/>
    </source>
</evidence>
<evidence type="ECO:0000256" key="1">
    <source>
        <dbReference type="SAM" id="MobiDB-lite"/>
    </source>
</evidence>
<accession>F6PQ38</accession>
<feature type="compositionally biased region" description="Low complexity" evidence="1">
    <location>
        <begin position="273"/>
        <end position="292"/>
    </location>
</feature>
<reference evidence="3" key="1">
    <citation type="journal article" date="2002" name="Science">
        <title>The draft genome of Ciona intestinalis: insights into chordate and vertebrate origins.</title>
        <authorList>
            <person name="Dehal P."/>
            <person name="Satou Y."/>
            <person name="Campbell R.K."/>
            <person name="Chapman J."/>
            <person name="Degnan B."/>
            <person name="De Tomaso A."/>
            <person name="Davidson B."/>
            <person name="Di Gregorio A."/>
            <person name="Gelpke M."/>
            <person name="Goodstein D.M."/>
            <person name="Harafuji N."/>
            <person name="Hastings K.E."/>
            <person name="Ho I."/>
            <person name="Hotta K."/>
            <person name="Huang W."/>
            <person name="Kawashima T."/>
            <person name="Lemaire P."/>
            <person name="Martinez D."/>
            <person name="Meinertzhagen I.A."/>
            <person name="Necula S."/>
            <person name="Nonaka M."/>
            <person name="Putnam N."/>
            <person name="Rash S."/>
            <person name="Saiga H."/>
            <person name="Satake M."/>
            <person name="Terry A."/>
            <person name="Yamada L."/>
            <person name="Wang H.G."/>
            <person name="Awazu S."/>
            <person name="Azumi K."/>
            <person name="Boore J."/>
            <person name="Branno M."/>
            <person name="Chin-Bow S."/>
            <person name="DeSantis R."/>
            <person name="Doyle S."/>
            <person name="Francino P."/>
            <person name="Keys D.N."/>
            <person name="Haga S."/>
            <person name="Hayashi H."/>
            <person name="Hino K."/>
            <person name="Imai K.S."/>
            <person name="Inaba K."/>
            <person name="Kano S."/>
            <person name="Kobayashi K."/>
            <person name="Kobayashi M."/>
            <person name="Lee B.I."/>
            <person name="Makabe K.W."/>
            <person name="Manohar C."/>
            <person name="Matassi G."/>
            <person name="Medina M."/>
            <person name="Mochizuki Y."/>
            <person name="Mount S."/>
            <person name="Morishita T."/>
            <person name="Miura S."/>
            <person name="Nakayama A."/>
            <person name="Nishizaka S."/>
            <person name="Nomoto H."/>
            <person name="Ohta F."/>
            <person name="Oishi K."/>
            <person name="Rigoutsos I."/>
            <person name="Sano M."/>
            <person name="Sasaki A."/>
            <person name="Sasakura Y."/>
            <person name="Shoguchi E."/>
            <person name="Shin-i T."/>
            <person name="Spagnuolo A."/>
            <person name="Stainier D."/>
            <person name="Suzuki M.M."/>
            <person name="Tassy O."/>
            <person name="Takatori N."/>
            <person name="Tokuoka M."/>
            <person name="Yagi K."/>
            <person name="Yoshizaki F."/>
            <person name="Wada S."/>
            <person name="Zhang C."/>
            <person name="Hyatt P.D."/>
            <person name="Larimer F."/>
            <person name="Detter C."/>
            <person name="Doggett N."/>
            <person name="Glavina T."/>
            <person name="Hawkins T."/>
            <person name="Richardson P."/>
            <person name="Lucas S."/>
            <person name="Kohara Y."/>
            <person name="Levine M."/>
            <person name="Satoh N."/>
            <person name="Rokhsar D.S."/>
        </authorList>
    </citation>
    <scope>NUCLEOTIDE SEQUENCE [LARGE SCALE GENOMIC DNA]</scope>
</reference>
<dbReference type="Ensembl" id="ENSCINT00000025633.2">
    <property type="protein sequence ID" value="ENSCINP00000025387.2"/>
    <property type="gene ID" value="ENSCING00000013934.2"/>
</dbReference>
<dbReference type="EMBL" id="EAAA01000616">
    <property type="status" value="NOT_ANNOTATED_CDS"/>
    <property type="molecule type" value="Genomic_DNA"/>
</dbReference>
<feature type="region of interest" description="Disordered" evidence="1">
    <location>
        <begin position="270"/>
        <end position="354"/>
    </location>
</feature>
<protein>
    <submittedName>
        <fullName evidence="2">Uncharacterized protein</fullName>
    </submittedName>
</protein>
<feature type="region of interest" description="Disordered" evidence="1">
    <location>
        <begin position="408"/>
        <end position="427"/>
    </location>
</feature>
<reference evidence="2" key="4">
    <citation type="submission" date="2025-09" db="UniProtKB">
        <authorList>
            <consortium name="Ensembl"/>
        </authorList>
    </citation>
    <scope>IDENTIFICATION</scope>
</reference>
<dbReference type="Proteomes" id="UP000008144">
    <property type="component" value="Chromosome 10"/>
</dbReference>
<dbReference type="AlphaFoldDB" id="F6PQ38"/>
<organism evidence="2 3">
    <name type="scientific">Ciona intestinalis</name>
    <name type="common">Transparent sea squirt</name>
    <name type="synonym">Ascidia intestinalis</name>
    <dbReference type="NCBI Taxonomy" id="7719"/>
    <lineage>
        <taxon>Eukaryota</taxon>
        <taxon>Metazoa</taxon>
        <taxon>Chordata</taxon>
        <taxon>Tunicata</taxon>
        <taxon>Ascidiacea</taxon>
        <taxon>Phlebobranchia</taxon>
        <taxon>Cionidae</taxon>
        <taxon>Ciona</taxon>
    </lineage>
</organism>
<proteinExistence type="predicted"/>
<reference evidence="2" key="2">
    <citation type="journal article" date="2008" name="Genome Biol.">
        <title>Improved genome assembly and evidence-based global gene model set for the chordate Ciona intestinalis: new insight into intron and operon populations.</title>
        <authorList>
            <person name="Satou Y."/>
            <person name="Mineta K."/>
            <person name="Ogasawara M."/>
            <person name="Sasakura Y."/>
            <person name="Shoguchi E."/>
            <person name="Ueno K."/>
            <person name="Yamada L."/>
            <person name="Matsumoto J."/>
            <person name="Wasserscheid J."/>
            <person name="Dewar K."/>
            <person name="Wiley G.B."/>
            <person name="Macmil S.L."/>
            <person name="Roe B.A."/>
            <person name="Zeller R.W."/>
            <person name="Hastings K.E."/>
            <person name="Lemaire P."/>
            <person name="Lindquist E."/>
            <person name="Endo T."/>
            <person name="Hotta K."/>
            <person name="Inaba K."/>
        </authorList>
    </citation>
    <scope>NUCLEOTIDE SEQUENCE [LARGE SCALE GENOMIC DNA]</scope>
    <source>
        <strain evidence="2">wild type</strain>
    </source>
</reference>
<dbReference type="InParanoid" id="F6PQ38"/>
<name>F6PQ38_CIOIN</name>
<feature type="compositionally biased region" description="Low complexity" evidence="1">
    <location>
        <begin position="410"/>
        <end position="427"/>
    </location>
</feature>
<reference evidence="2" key="3">
    <citation type="submission" date="2025-08" db="UniProtKB">
        <authorList>
            <consortium name="Ensembl"/>
        </authorList>
    </citation>
    <scope>IDENTIFICATION</scope>
</reference>